<dbReference type="PANTHER" id="PTHR30349:SF41">
    <property type="entry name" value="INTEGRASE_RECOMBINASE PROTEIN MJ0367-RELATED"/>
    <property type="match status" value="1"/>
</dbReference>
<organism evidence="6">
    <name type="scientific">Sinorhizobium medicae</name>
    <dbReference type="NCBI Taxonomy" id="110321"/>
    <lineage>
        <taxon>Bacteria</taxon>
        <taxon>Pseudomonadati</taxon>
        <taxon>Pseudomonadota</taxon>
        <taxon>Alphaproteobacteria</taxon>
        <taxon>Hyphomicrobiales</taxon>
        <taxon>Rhizobiaceae</taxon>
        <taxon>Sinorhizobium/Ensifer group</taxon>
        <taxon>Sinorhizobium</taxon>
    </lineage>
</organism>
<evidence type="ECO:0000256" key="4">
    <source>
        <dbReference type="ARBA" id="ARBA00023172"/>
    </source>
</evidence>
<sequence length="418" mass="46703">MNQTFNVSITSTTRRRKLANGTIASYPQWYCEYRDPVCDKRRRRAFNRKKDAEAFRNALLVKVAEGSYVDERTAPTLGEAIDHWLADKEGKVKASTLKGYKVVAYGALRGPLLVGSPRARADYTESGIAPKDARFIKLLGDLKLTDLTTAMIRAWHRTVVEQCGNYTANRAKSHLKSVLALAEEDFATRSPSMPTGLARARRKQKKAILTSEDIAKLIAAAKMDAKHGIYYAFPFLAGTRPSEQLGLLWSEIDFDKNVIRIRRIQERDGSLTEMTKTEAGTREIPMGATLREMLLEWRLRCPRKGKELHRVFPGPGRLQEWPKLRIGGGGPLLYQNFRKRYWQPAFKKFGLSYVTPHSARHSFISTLQAQGIEVGLVAQIAGHANPTVTLGHYTQAVRGGAAAVDALERAYSPTGLTS</sequence>
<evidence type="ECO:0000259" key="5">
    <source>
        <dbReference type="PROSITE" id="PS51898"/>
    </source>
</evidence>
<dbReference type="InterPro" id="IPR002104">
    <property type="entry name" value="Integrase_catalytic"/>
</dbReference>
<feature type="domain" description="Tyr recombinase" evidence="5">
    <location>
        <begin position="204"/>
        <end position="412"/>
    </location>
</feature>
<dbReference type="InterPro" id="IPR013762">
    <property type="entry name" value="Integrase-like_cat_sf"/>
</dbReference>
<dbReference type="CDD" id="cd01189">
    <property type="entry name" value="INT_ICEBs1_C_like"/>
    <property type="match status" value="1"/>
</dbReference>
<evidence type="ECO:0000256" key="2">
    <source>
        <dbReference type="ARBA" id="ARBA00022908"/>
    </source>
</evidence>
<dbReference type="Proteomes" id="UP000507954">
    <property type="component" value="Unassembled WGS sequence"/>
</dbReference>
<dbReference type="RefSeq" id="WP_180161837.1">
    <property type="nucleotide sequence ID" value="NZ_CABFNB010000103.1"/>
</dbReference>
<dbReference type="Gene3D" id="1.10.150.130">
    <property type="match status" value="1"/>
</dbReference>
<name>A0A508WXL4_9HYPH</name>
<dbReference type="InterPro" id="IPR011010">
    <property type="entry name" value="DNA_brk_join_enz"/>
</dbReference>
<comment type="similarity">
    <text evidence="1">Belongs to the 'phage' integrase family.</text>
</comment>
<evidence type="ECO:0000256" key="1">
    <source>
        <dbReference type="ARBA" id="ARBA00008857"/>
    </source>
</evidence>
<reference evidence="6" key="1">
    <citation type="submission" date="2019-06" db="EMBL/GenBank/DDBJ databases">
        <authorList>
            <person name="Le Quere A."/>
            <person name="Colella S."/>
        </authorList>
    </citation>
    <scope>NUCLEOTIDE SEQUENCE</scope>
    <source>
        <strain evidence="6">EmedicaeMD41</strain>
    </source>
</reference>
<keyword evidence="2" id="KW-0229">DNA integration</keyword>
<dbReference type="SUPFAM" id="SSF56349">
    <property type="entry name" value="DNA breaking-rejoining enzymes"/>
    <property type="match status" value="1"/>
</dbReference>
<gene>
    <name evidence="6" type="ORF">EMEDMD4_370175</name>
</gene>
<keyword evidence="3" id="KW-0238">DNA-binding</keyword>
<proteinExistence type="inferred from homology"/>
<dbReference type="Pfam" id="PF00589">
    <property type="entry name" value="Phage_integrase"/>
    <property type="match status" value="1"/>
</dbReference>
<dbReference type="EMBL" id="CABFNB010000103">
    <property type="protein sequence ID" value="VTZ62311.1"/>
    <property type="molecule type" value="Genomic_DNA"/>
</dbReference>
<dbReference type="PROSITE" id="PS00221">
    <property type="entry name" value="MIP"/>
    <property type="match status" value="1"/>
</dbReference>
<dbReference type="GO" id="GO:0006310">
    <property type="term" value="P:DNA recombination"/>
    <property type="evidence" value="ECO:0007669"/>
    <property type="project" value="UniProtKB-KW"/>
</dbReference>
<accession>A0A508WXL4</accession>
<dbReference type="InterPro" id="IPR050090">
    <property type="entry name" value="Tyrosine_recombinase_XerCD"/>
</dbReference>
<protein>
    <submittedName>
        <fullName evidence="6">Site-specific integrase</fullName>
    </submittedName>
</protein>
<dbReference type="AlphaFoldDB" id="A0A508WXL4"/>
<keyword evidence="4" id="KW-0233">DNA recombination</keyword>
<dbReference type="Gene3D" id="1.10.443.10">
    <property type="entry name" value="Intergrase catalytic core"/>
    <property type="match status" value="1"/>
</dbReference>
<evidence type="ECO:0000256" key="3">
    <source>
        <dbReference type="ARBA" id="ARBA00023125"/>
    </source>
</evidence>
<dbReference type="PROSITE" id="PS51898">
    <property type="entry name" value="TYR_RECOMBINASE"/>
    <property type="match status" value="1"/>
</dbReference>
<dbReference type="InterPro" id="IPR022357">
    <property type="entry name" value="MIP_CS"/>
</dbReference>
<dbReference type="GO" id="GO:0015074">
    <property type="term" value="P:DNA integration"/>
    <property type="evidence" value="ECO:0007669"/>
    <property type="project" value="UniProtKB-KW"/>
</dbReference>
<dbReference type="GO" id="GO:0003677">
    <property type="term" value="F:DNA binding"/>
    <property type="evidence" value="ECO:0007669"/>
    <property type="project" value="UniProtKB-KW"/>
</dbReference>
<dbReference type="PANTHER" id="PTHR30349">
    <property type="entry name" value="PHAGE INTEGRASE-RELATED"/>
    <property type="match status" value="1"/>
</dbReference>
<dbReference type="InterPro" id="IPR010998">
    <property type="entry name" value="Integrase_recombinase_N"/>
</dbReference>
<evidence type="ECO:0000313" key="6">
    <source>
        <dbReference type="EMBL" id="VTZ62311.1"/>
    </source>
</evidence>